<feature type="active site" description="Proton donor" evidence="10">
    <location>
        <position position="206"/>
    </location>
</feature>
<dbReference type="InterPro" id="IPR008928">
    <property type="entry name" value="6-hairpin_glycosidase_sf"/>
</dbReference>
<dbReference type="InterPro" id="IPR013783">
    <property type="entry name" value="Ig-like_fold"/>
</dbReference>
<comment type="catalytic activity">
    <reaction evidence="1 9">
        <text>Hydrolysis of terminal (1-&gt;4)-linked alpha-D-glucose residues successively from non-reducing ends of the chains with release of beta-D-glucose.</text>
        <dbReference type="EC" id="3.2.1.3"/>
    </reaction>
</comment>
<evidence type="ECO:0000256" key="5">
    <source>
        <dbReference type="ARBA" id="ARBA00023180"/>
    </source>
</evidence>
<dbReference type="SUPFAM" id="SSF48208">
    <property type="entry name" value="Six-hairpin glycosidases"/>
    <property type="match status" value="1"/>
</dbReference>
<dbReference type="GO" id="GO:0004339">
    <property type="term" value="F:glucan 1,4-alpha-glucosidase activity"/>
    <property type="evidence" value="ECO:0007669"/>
    <property type="project" value="UniProtKB-EC"/>
</dbReference>
<dbReference type="Gene3D" id="1.50.10.10">
    <property type="match status" value="1"/>
</dbReference>
<keyword evidence="15" id="KW-1185">Reference proteome</keyword>
<name>A0AA39ZHG7_9PEZI</name>
<comment type="similarity">
    <text evidence="2 9">Belongs to the glycosyl hydrolase 15 family.</text>
</comment>
<dbReference type="InterPro" id="IPR002044">
    <property type="entry name" value="CBM20"/>
</dbReference>
<dbReference type="GO" id="GO:0000324">
    <property type="term" value="C:fungal-type vacuole"/>
    <property type="evidence" value="ECO:0007669"/>
    <property type="project" value="TreeGrafter"/>
</dbReference>
<evidence type="ECO:0000256" key="7">
    <source>
        <dbReference type="ARBA" id="ARBA00023295"/>
    </source>
</evidence>
<evidence type="ECO:0000256" key="2">
    <source>
        <dbReference type="ARBA" id="ARBA00006188"/>
    </source>
</evidence>
<evidence type="ECO:0000256" key="3">
    <source>
        <dbReference type="ARBA" id="ARBA00022729"/>
    </source>
</evidence>
<dbReference type="EC" id="3.2.1.3" evidence="9"/>
<accession>A0AA39ZHG7</accession>
<evidence type="ECO:0000313" key="15">
    <source>
        <dbReference type="Proteomes" id="UP001174997"/>
    </source>
</evidence>
<proteinExistence type="inferred from homology"/>
<keyword evidence="8 9" id="KW-0624">Polysaccharide degradation</keyword>
<evidence type="ECO:0000256" key="12">
    <source>
        <dbReference type="SAM" id="SignalP"/>
    </source>
</evidence>
<dbReference type="GO" id="GO:0000272">
    <property type="term" value="P:polysaccharide catabolic process"/>
    <property type="evidence" value="ECO:0007669"/>
    <property type="project" value="UniProtKB-KW"/>
</dbReference>
<dbReference type="InterPro" id="IPR000165">
    <property type="entry name" value="Glucoamylase"/>
</dbReference>
<dbReference type="SMART" id="SM01065">
    <property type="entry name" value="CBM_2"/>
    <property type="match status" value="1"/>
</dbReference>
<feature type="chain" id="PRO_5041304951" description="Glucoamylase" evidence="12">
    <location>
        <begin position="22"/>
        <end position="624"/>
    </location>
</feature>
<comment type="caution">
    <text evidence="14">The sequence shown here is derived from an EMBL/GenBank/DDBJ whole genome shotgun (WGS) entry which is preliminary data.</text>
</comment>
<reference evidence="14" key="1">
    <citation type="submission" date="2023-06" db="EMBL/GenBank/DDBJ databases">
        <title>Genome-scale phylogeny and comparative genomics of the fungal order Sordariales.</title>
        <authorList>
            <consortium name="Lawrence Berkeley National Laboratory"/>
            <person name="Hensen N."/>
            <person name="Bonometti L."/>
            <person name="Westerberg I."/>
            <person name="Brannstrom I.O."/>
            <person name="Guillou S."/>
            <person name="Cros-Aarteil S."/>
            <person name="Calhoun S."/>
            <person name="Haridas S."/>
            <person name="Kuo A."/>
            <person name="Mondo S."/>
            <person name="Pangilinan J."/>
            <person name="Riley R."/>
            <person name="Labutti K."/>
            <person name="Andreopoulos B."/>
            <person name="Lipzen A."/>
            <person name="Chen C."/>
            <person name="Yanf M."/>
            <person name="Daum C."/>
            <person name="Ng V."/>
            <person name="Clum A."/>
            <person name="Steindorff A."/>
            <person name="Ohm R."/>
            <person name="Martin F."/>
            <person name="Silar P."/>
            <person name="Natvig D."/>
            <person name="Lalanne C."/>
            <person name="Gautier V."/>
            <person name="Ament-Velasquez S.L."/>
            <person name="Kruys A."/>
            <person name="Hutchinson M.I."/>
            <person name="Powell A.J."/>
            <person name="Barry K."/>
            <person name="Miller A.N."/>
            <person name="Grigoriev I.V."/>
            <person name="Debuchy R."/>
            <person name="Gladieux P."/>
            <person name="Thoren M.H."/>
            <person name="Johannesson H."/>
        </authorList>
    </citation>
    <scope>NUCLEOTIDE SEQUENCE</scope>
    <source>
        <strain evidence="14">CBS 307.81</strain>
    </source>
</reference>
<evidence type="ECO:0000256" key="9">
    <source>
        <dbReference type="PIRNR" id="PIRNR001031"/>
    </source>
</evidence>
<keyword evidence="6 9" id="KW-0119">Carbohydrate metabolism</keyword>
<dbReference type="PIRSF" id="PIRSF001031">
    <property type="entry name" value="Glu-a-glcsd_SBD"/>
    <property type="match status" value="1"/>
</dbReference>
<evidence type="ECO:0000313" key="14">
    <source>
        <dbReference type="EMBL" id="KAK0671145.1"/>
    </source>
</evidence>
<dbReference type="InterPro" id="IPR008291">
    <property type="entry name" value="Glucoamylase_SBD"/>
</dbReference>
<dbReference type="Pfam" id="PF00686">
    <property type="entry name" value="CBM_20"/>
    <property type="match status" value="1"/>
</dbReference>
<dbReference type="PRINTS" id="PR00736">
    <property type="entry name" value="GLHYDRLASE15"/>
</dbReference>
<evidence type="ECO:0000256" key="6">
    <source>
        <dbReference type="ARBA" id="ARBA00023277"/>
    </source>
</evidence>
<protein>
    <recommendedName>
        <fullName evidence="9">Glucoamylase</fullName>
        <ecNumber evidence="9">3.2.1.3</ecNumber>
    </recommendedName>
    <alternativeName>
        <fullName evidence="9">1,4-alpha-D-glucan glucohydrolase</fullName>
    </alternativeName>
    <alternativeName>
        <fullName evidence="9">Glucan 1,4-alpha-glucosidase</fullName>
    </alternativeName>
</protein>
<dbReference type="FunFam" id="1.50.10.10:FF:000018">
    <property type="entry name" value="Glucoamylase"/>
    <property type="match status" value="1"/>
</dbReference>
<sequence length="624" mass="67858">MPSISNLALAGLLAAGQGVSASLVGAIQLEKFIKQETPIALQGILDNIGPDGVKVPGAGRGLVIASPSTSDPDYFFTWTRDAALTFRTLIDDFLFGNKALEPLINDYIYGQARLQTVSNPSGTLLPNGAGLGEPKYLKDGSRYNGNWGRPQRDGPPLRAISLIQYSNYLVSKGQKARVKDEIWPVIANDLAYVGQYWNSTGFDLWEEVNGASFFTTQAQYRSLVEGEALAKALGLPCTACAEAPQVLCFLQSYWNGKFVTANFITGAHNRGGVDANTVLGPLVAFDPAAPCDSPTLQPCHPRMLANFKNFVDTFRDPALYPINKGIPQNKGIALGRYPEDTYYNGNPWYLITLGSAEYLYAAIASWEKSGGITITTTSLPFFKDLYPLARVGTFGKLHPAYHIIKGLIKTYADSFVAVSQKYTPKDGMMAEQFLKSEPFSPISARNLTWSFASFVGMNHRRQGHLPASWVPKDGVKLPDTCVGTSVRGTYAPATQAGAPNVTIPCISNVLFQLNASTYYGENLYVVGNSPTLGGWDLETAYPLMSSRYTAERPLWFATIPLEMEEGVTTLRYKYARQQDCGQAWIVEEGERVLEVPACAKDGSEEVLAERDEAFVGPAGSPGGC</sequence>
<dbReference type="Proteomes" id="UP001174997">
    <property type="component" value="Unassembled WGS sequence"/>
</dbReference>
<dbReference type="InterPro" id="IPR046966">
    <property type="entry name" value="Glucoamylase_active_site"/>
</dbReference>
<evidence type="ECO:0000256" key="4">
    <source>
        <dbReference type="ARBA" id="ARBA00022801"/>
    </source>
</evidence>
<feature type="active site" description="Proton donor" evidence="10">
    <location>
        <position position="203"/>
    </location>
</feature>
<keyword evidence="4 9" id="KW-0378">Hydrolase</keyword>
<evidence type="ECO:0000256" key="11">
    <source>
        <dbReference type="PIRSR" id="PIRSR001031-2"/>
    </source>
</evidence>
<dbReference type="InterPro" id="IPR012341">
    <property type="entry name" value="6hp_glycosidase-like_sf"/>
</dbReference>
<dbReference type="PANTHER" id="PTHR31616:SF12">
    <property type="entry name" value="GLUCOAMYLASE"/>
    <property type="match status" value="1"/>
</dbReference>
<dbReference type="Pfam" id="PF00723">
    <property type="entry name" value="Glyco_hydro_15"/>
    <property type="match status" value="1"/>
</dbReference>
<evidence type="ECO:0000256" key="1">
    <source>
        <dbReference type="ARBA" id="ARBA00001863"/>
    </source>
</evidence>
<dbReference type="Gene3D" id="2.60.40.10">
    <property type="entry name" value="Immunoglobulins"/>
    <property type="match status" value="1"/>
</dbReference>
<feature type="domain" description="CBM20" evidence="13">
    <location>
        <begin position="501"/>
        <end position="620"/>
    </location>
</feature>
<keyword evidence="7 9" id="KW-0326">Glycosidase</keyword>
<organism evidence="14 15">
    <name type="scientific">Cercophora samala</name>
    <dbReference type="NCBI Taxonomy" id="330535"/>
    <lineage>
        <taxon>Eukaryota</taxon>
        <taxon>Fungi</taxon>
        <taxon>Dikarya</taxon>
        <taxon>Ascomycota</taxon>
        <taxon>Pezizomycotina</taxon>
        <taxon>Sordariomycetes</taxon>
        <taxon>Sordariomycetidae</taxon>
        <taxon>Sordariales</taxon>
        <taxon>Lasiosphaeriaceae</taxon>
        <taxon>Cercophora</taxon>
    </lineage>
</organism>
<evidence type="ECO:0000256" key="8">
    <source>
        <dbReference type="ARBA" id="ARBA00023326"/>
    </source>
</evidence>
<dbReference type="InterPro" id="IPR011613">
    <property type="entry name" value="GH15-like"/>
</dbReference>
<dbReference type="AlphaFoldDB" id="A0AA39ZHG7"/>
<gene>
    <name evidence="14" type="ORF">QBC41DRAFT_246442</name>
</gene>
<dbReference type="PROSITE" id="PS51166">
    <property type="entry name" value="CBM20"/>
    <property type="match status" value="1"/>
</dbReference>
<evidence type="ECO:0000256" key="10">
    <source>
        <dbReference type="PIRSR" id="PIRSR001031-1"/>
    </source>
</evidence>
<feature type="binding site" evidence="11">
    <location>
        <position position="147"/>
    </location>
    <ligand>
        <name>substrate</name>
    </ligand>
</feature>
<evidence type="ECO:0000259" key="13">
    <source>
        <dbReference type="PROSITE" id="PS51166"/>
    </source>
</evidence>
<keyword evidence="3 12" id="KW-0732">Signal</keyword>
<dbReference type="EMBL" id="JAULSY010000024">
    <property type="protein sequence ID" value="KAK0671145.1"/>
    <property type="molecule type" value="Genomic_DNA"/>
</dbReference>
<keyword evidence="5" id="KW-0325">Glycoprotein</keyword>
<dbReference type="PANTHER" id="PTHR31616">
    <property type="entry name" value="TREHALASE"/>
    <property type="match status" value="1"/>
</dbReference>
<feature type="signal peptide" evidence="12">
    <location>
        <begin position="1"/>
        <end position="21"/>
    </location>
</feature>
<dbReference type="PROSITE" id="PS00820">
    <property type="entry name" value="GLUCOAMYLASE"/>
    <property type="match status" value="1"/>
</dbReference>
<dbReference type="InterPro" id="IPR013784">
    <property type="entry name" value="Carb-bd-like_fold"/>
</dbReference>
<dbReference type="SUPFAM" id="SSF49452">
    <property type="entry name" value="Starch-binding domain-like"/>
    <property type="match status" value="1"/>
</dbReference>
<dbReference type="GO" id="GO:2001070">
    <property type="term" value="F:starch binding"/>
    <property type="evidence" value="ECO:0007669"/>
    <property type="project" value="InterPro"/>
</dbReference>